<accession>A0ABQ9H8B7</accession>
<dbReference type="InterPro" id="IPR013162">
    <property type="entry name" value="CD80_C2-set"/>
</dbReference>
<feature type="domain" description="CD80-like immunoglobulin C2-set" evidence="3">
    <location>
        <begin position="340"/>
        <end position="383"/>
    </location>
</feature>
<evidence type="ECO:0000256" key="1">
    <source>
        <dbReference type="ARBA" id="ARBA00023157"/>
    </source>
</evidence>
<proteinExistence type="predicted"/>
<gene>
    <name evidence="4" type="ORF">PR048_017016</name>
</gene>
<protein>
    <recommendedName>
        <fullName evidence="3">CD80-like immunoglobulin C2-set domain-containing protein</fullName>
    </recommendedName>
</protein>
<sequence length="895" mass="98581">MKCTRNESGYCNIFSSRWTQRTWSEEGVGWRAAPAYVSTLTVTPNNMTDGAVSIFQYPVVEHISIHLLLAKAECGVLQINLSNAREVTLWGLKRNQTGFYKCEVSADAPSFHTEIRSALMIVTGNDTQLYLRRWFSPLVTSRRIGFDSGRGCPRVFRMWELCQTMPLVGGFSWGSSVSPALAFRPAPNSSCFTLIGSHDQDVKSLPNLSTSLQAPFPLFSPVQWAMPVDCARWQCEMMFIHAGLLVSKTEGLRQDLQRPVPSVHHVTNSQSEVAINYIRPSDKTLANQLSTDERFGCKSLGWETDGRTDGRTRRAVVNPAQGGCVVVTEFSDENPILEVEKLKYSLGEKIRANCTSRPSYPAANLTWFINGQQPRNEDSQEGPGQAAASSRLPSALKHSPPSLQVSEAGIKGVVNVSADLRSAREQPGVRFPNSRRHVVAFSCAEHKSSTPAWFTRTPITQNTPGGWVAETLDRTYNHAPTYHPPTTPAKDFKIRRSLQHGSVCSFLLNCCVEQTERKTRTANQKPPRCQRESRRKAELTPIRYLLLAERADIADVSQNRVDNRNCLRNDHFLVTVVEKASCRIGIVRSRNSKLKGIRRLSLASHQGELGSIPGLVTTGFSQRGIAPDDAAGQRVCSGISCYPRLCIPVLLHSNLISPSSALETSLLGVSQISQLKKHASVIAVVCHFTCRQNKLSNIDITCPVPPPFSPCPASPQRVPRAPSRTVGSTRRYHALSFIHAKTTRFRRRRFAPHFARTLPDVLRQRLPAVAQNLSQLTRCAEDGCGASQSRQNIFASSLNLAESPAGERKSLAPVSLAAVGIRGFPRIGRGRVNERVGPGNEAGQGGSRRFVGHAQVNPEPTKDRREGPIPEPPALMLNWLLTGATTNEQTAGAEK</sequence>
<evidence type="ECO:0000313" key="5">
    <source>
        <dbReference type="Proteomes" id="UP001159363"/>
    </source>
</evidence>
<reference evidence="4 5" key="1">
    <citation type="submission" date="2023-02" db="EMBL/GenBank/DDBJ databases">
        <title>LHISI_Scaffold_Assembly.</title>
        <authorList>
            <person name="Stuart O.P."/>
            <person name="Cleave R."/>
            <person name="Magrath M.J.L."/>
            <person name="Mikheyev A.S."/>
        </authorList>
    </citation>
    <scope>NUCLEOTIDE SEQUENCE [LARGE SCALE GENOMIC DNA]</scope>
    <source>
        <strain evidence="4">Daus_M_001</strain>
        <tissue evidence="4">Leg muscle</tissue>
    </source>
</reference>
<feature type="region of interest" description="Disordered" evidence="2">
    <location>
        <begin position="373"/>
        <end position="404"/>
    </location>
</feature>
<dbReference type="InterPro" id="IPR013783">
    <property type="entry name" value="Ig-like_fold"/>
</dbReference>
<comment type="caution">
    <text evidence="4">The sequence shown here is derived from an EMBL/GenBank/DDBJ whole genome shotgun (WGS) entry which is preliminary data.</text>
</comment>
<evidence type="ECO:0000259" key="3">
    <source>
        <dbReference type="Pfam" id="PF08205"/>
    </source>
</evidence>
<evidence type="ECO:0000313" key="4">
    <source>
        <dbReference type="EMBL" id="KAJ8880546.1"/>
    </source>
</evidence>
<dbReference type="Gene3D" id="2.60.40.10">
    <property type="entry name" value="Immunoglobulins"/>
    <property type="match status" value="1"/>
</dbReference>
<keyword evidence="5" id="KW-1185">Reference proteome</keyword>
<dbReference type="Pfam" id="PF08205">
    <property type="entry name" value="C2-set_2"/>
    <property type="match status" value="1"/>
</dbReference>
<evidence type="ECO:0000256" key="2">
    <source>
        <dbReference type="SAM" id="MobiDB-lite"/>
    </source>
</evidence>
<dbReference type="Proteomes" id="UP001159363">
    <property type="component" value="Chromosome 5"/>
</dbReference>
<keyword evidence="1" id="KW-1015">Disulfide bond</keyword>
<feature type="region of interest" description="Disordered" evidence="2">
    <location>
        <begin position="832"/>
        <end position="872"/>
    </location>
</feature>
<dbReference type="EMBL" id="JARBHB010000006">
    <property type="protein sequence ID" value="KAJ8880546.1"/>
    <property type="molecule type" value="Genomic_DNA"/>
</dbReference>
<dbReference type="PANTHER" id="PTHR21261">
    <property type="entry name" value="BEAT PROTEIN"/>
    <property type="match status" value="1"/>
</dbReference>
<organism evidence="4 5">
    <name type="scientific">Dryococelus australis</name>
    <dbReference type="NCBI Taxonomy" id="614101"/>
    <lineage>
        <taxon>Eukaryota</taxon>
        <taxon>Metazoa</taxon>
        <taxon>Ecdysozoa</taxon>
        <taxon>Arthropoda</taxon>
        <taxon>Hexapoda</taxon>
        <taxon>Insecta</taxon>
        <taxon>Pterygota</taxon>
        <taxon>Neoptera</taxon>
        <taxon>Polyneoptera</taxon>
        <taxon>Phasmatodea</taxon>
        <taxon>Verophasmatodea</taxon>
        <taxon>Anareolatae</taxon>
        <taxon>Phasmatidae</taxon>
        <taxon>Eurycanthinae</taxon>
        <taxon>Dryococelus</taxon>
    </lineage>
</organism>
<name>A0ABQ9H8B7_9NEOP</name>
<dbReference type="PANTHER" id="PTHR21261:SF17">
    <property type="entry name" value="BEAT VI"/>
    <property type="match status" value="1"/>
</dbReference>